<evidence type="ECO:0000313" key="1">
    <source>
        <dbReference type="EMBL" id="AYC64849.1"/>
    </source>
</evidence>
<reference evidence="1" key="2">
    <citation type="journal article" date="2019" name="Mol. Phylogenet. Evol.">
        <title>Reassessment of the classification of bryopsidales (chlorophyta) based on chloroplast phylogenomic analyses.</title>
        <authorList>
            <person name="Cremen M.C."/>
            <person name="Leliaert F."/>
            <person name="West J."/>
            <person name="Lam D.W."/>
            <person name="Shimada S."/>
            <person name="Lopez-Bautista J.M."/>
            <person name="Verbruggen H."/>
        </authorList>
    </citation>
    <scope>NUCLEOTIDE SEQUENCE</scope>
</reference>
<dbReference type="RefSeq" id="YP_009518928.1">
    <property type="nucleotide sequence ID" value="NC_039520.1"/>
</dbReference>
<protein>
    <submittedName>
        <fullName evidence="1">Uncharacterized protein</fullName>
    </submittedName>
</protein>
<dbReference type="AlphaFoldDB" id="A0A386AZH8"/>
<dbReference type="GeneID" id="38278615"/>
<keyword evidence="1" id="KW-0150">Chloroplast</keyword>
<proteinExistence type="predicted"/>
<sequence length="154" mass="18068">MKNFILKAKFVKIGSTPQIPLNNLVICQKPKFFNTNPLIKKVDVDVNRIESINQSPYFLAEDRFFVWNSNDFVEKNISEFFEKYALIQKFETLESKAYLWSETLQKWHKKLNLEIVDIENRLNSDAFILKRCLTDQETFSLSPTGPAKGFVDEH</sequence>
<reference evidence="1" key="1">
    <citation type="submission" date="2018-07" db="EMBL/GenBank/DDBJ databases">
        <authorList>
            <person name="Quirk P.G."/>
            <person name="Krulwich T.A."/>
        </authorList>
    </citation>
    <scope>NUCLEOTIDE SEQUENCE</scope>
</reference>
<accession>A0A386AZH8</accession>
<gene>
    <name evidence="1" type="primary">orf154</name>
</gene>
<name>A0A386AZH8_9CHLO</name>
<organism evidence="1">
    <name type="scientific">Boodleopsis pusilla</name>
    <dbReference type="NCBI Taxonomy" id="381415"/>
    <lineage>
        <taxon>Eukaryota</taxon>
        <taxon>Viridiplantae</taxon>
        <taxon>Chlorophyta</taxon>
        <taxon>core chlorophytes</taxon>
        <taxon>Ulvophyceae</taxon>
        <taxon>TCBD clade</taxon>
        <taxon>Bryopsidales</taxon>
        <taxon>Halimedineae</taxon>
        <taxon>Halimedaceae</taxon>
        <taxon>Rhipileae</taxon>
        <taxon>Boodleopsis</taxon>
    </lineage>
</organism>
<geneLocation type="chloroplast" evidence="1"/>
<dbReference type="EMBL" id="MH591103">
    <property type="protein sequence ID" value="AYC64849.1"/>
    <property type="molecule type" value="Genomic_DNA"/>
</dbReference>
<keyword evidence="1" id="KW-0934">Plastid</keyword>